<gene>
    <name evidence="2" type="ORF">VC83_06147</name>
</gene>
<feature type="compositionally biased region" description="Basic and acidic residues" evidence="1">
    <location>
        <begin position="93"/>
        <end position="107"/>
    </location>
</feature>
<dbReference type="VEuPathDB" id="FungiDB:GMDG_08010"/>
<dbReference type="Proteomes" id="UP000077154">
    <property type="component" value="Unassembled WGS sequence"/>
</dbReference>
<reference evidence="2" key="1">
    <citation type="submission" date="2016-03" db="EMBL/GenBank/DDBJ databases">
        <title>Updated assembly of Pseudogymnoascus destructans, the fungus causing white-nose syndrome of bats.</title>
        <authorList>
            <person name="Palmer J.M."/>
            <person name="Drees K.P."/>
            <person name="Foster J.T."/>
            <person name="Lindner D.L."/>
        </authorList>
    </citation>
    <scope>NUCLEOTIDE SEQUENCE [LARGE SCALE GENOMIC DNA]</scope>
    <source>
        <strain evidence="2">20631-21</strain>
    </source>
</reference>
<dbReference type="InterPro" id="IPR046670">
    <property type="entry name" value="DUF6540"/>
</dbReference>
<sequence length="140" mass="15556">MASNSTSGPTVHYNVYIIYFNQATGPSHEGIALVPSQFPNQTAGRFYHVKGTVGMGMDYECRPGYNFGASRSYQKSSYQFQIPKSRLADFERIAQSRPPPHDPRALTERNPNPPVRDCAEWVVEVLNETKTALQGSSTNA</sequence>
<dbReference type="RefSeq" id="XP_024324301.1">
    <property type="nucleotide sequence ID" value="XM_024469752.1"/>
</dbReference>
<dbReference type="eggNOG" id="ENOG502T56S">
    <property type="taxonomic scope" value="Eukaryota"/>
</dbReference>
<name>A0A177AA91_9PEZI</name>
<evidence type="ECO:0000313" key="2">
    <source>
        <dbReference type="EMBL" id="OAF59017.1"/>
    </source>
</evidence>
<protein>
    <recommendedName>
        <fullName evidence="3">PPPDE domain-containing protein</fullName>
    </recommendedName>
</protein>
<evidence type="ECO:0000256" key="1">
    <source>
        <dbReference type="SAM" id="MobiDB-lite"/>
    </source>
</evidence>
<accession>A0A177AA91</accession>
<organism evidence="2">
    <name type="scientific">Pseudogymnoascus destructans</name>
    <dbReference type="NCBI Taxonomy" id="655981"/>
    <lineage>
        <taxon>Eukaryota</taxon>
        <taxon>Fungi</taxon>
        <taxon>Dikarya</taxon>
        <taxon>Ascomycota</taxon>
        <taxon>Pezizomycotina</taxon>
        <taxon>Leotiomycetes</taxon>
        <taxon>Thelebolales</taxon>
        <taxon>Thelebolaceae</taxon>
        <taxon>Pseudogymnoascus</taxon>
    </lineage>
</organism>
<dbReference type="EMBL" id="KV441395">
    <property type="protein sequence ID" value="OAF59017.1"/>
    <property type="molecule type" value="Genomic_DNA"/>
</dbReference>
<dbReference type="AlphaFoldDB" id="A0A177AA91"/>
<feature type="region of interest" description="Disordered" evidence="1">
    <location>
        <begin position="93"/>
        <end position="113"/>
    </location>
</feature>
<evidence type="ECO:0008006" key="3">
    <source>
        <dbReference type="Google" id="ProtNLM"/>
    </source>
</evidence>
<dbReference type="OrthoDB" id="4232264at2759"/>
<dbReference type="Pfam" id="PF20174">
    <property type="entry name" value="DUF6540"/>
    <property type="match status" value="1"/>
</dbReference>
<dbReference type="GeneID" id="36289209"/>
<proteinExistence type="predicted"/>